<accession>A0A8D8FH68</accession>
<protein>
    <submittedName>
        <fullName evidence="2">(northern house mosquito) hypothetical protein</fullName>
    </submittedName>
</protein>
<dbReference type="AlphaFoldDB" id="A0A8D8FH68"/>
<proteinExistence type="predicted"/>
<reference evidence="2" key="1">
    <citation type="submission" date="2021-05" db="EMBL/GenBank/DDBJ databases">
        <authorList>
            <person name="Alioto T."/>
            <person name="Alioto T."/>
            <person name="Gomez Garrido J."/>
        </authorList>
    </citation>
    <scope>NUCLEOTIDE SEQUENCE</scope>
</reference>
<name>A0A8D8FH68_CULPI</name>
<evidence type="ECO:0000256" key="1">
    <source>
        <dbReference type="SAM" id="MobiDB-lite"/>
    </source>
</evidence>
<evidence type="ECO:0000313" key="2">
    <source>
        <dbReference type="EMBL" id="CAG6470730.1"/>
    </source>
</evidence>
<organism evidence="2">
    <name type="scientific">Culex pipiens</name>
    <name type="common">House mosquito</name>
    <dbReference type="NCBI Taxonomy" id="7175"/>
    <lineage>
        <taxon>Eukaryota</taxon>
        <taxon>Metazoa</taxon>
        <taxon>Ecdysozoa</taxon>
        <taxon>Arthropoda</taxon>
        <taxon>Hexapoda</taxon>
        <taxon>Insecta</taxon>
        <taxon>Pterygota</taxon>
        <taxon>Neoptera</taxon>
        <taxon>Endopterygota</taxon>
        <taxon>Diptera</taxon>
        <taxon>Nematocera</taxon>
        <taxon>Culicoidea</taxon>
        <taxon>Culicidae</taxon>
        <taxon>Culicinae</taxon>
        <taxon>Culicini</taxon>
        <taxon>Culex</taxon>
        <taxon>Culex</taxon>
    </lineage>
</organism>
<feature type="region of interest" description="Disordered" evidence="1">
    <location>
        <begin position="1"/>
        <end position="32"/>
    </location>
</feature>
<dbReference type="EMBL" id="HBUE01065998">
    <property type="protein sequence ID" value="CAG6470730.1"/>
    <property type="molecule type" value="Transcribed_RNA"/>
</dbReference>
<feature type="compositionally biased region" description="Polar residues" evidence="1">
    <location>
        <begin position="1"/>
        <end position="12"/>
    </location>
</feature>
<sequence length="119" mass="13031">MAKIRSSANSSKAAIEHSVRRRNCNKKEKNEPLVSTRVGWKTNKAKGPTMSKLNFRKSGSPGPIARLFRVQSNVGNVTVQCVVGSDLNKKILTMVQSRFASSSVWPMKSTPSDPRIGMG</sequence>